<comment type="caution">
    <text evidence="10">The sequence shown here is derived from an EMBL/GenBank/DDBJ whole genome shotgun (WGS) entry which is preliminary data.</text>
</comment>
<evidence type="ECO:0000313" key="15">
    <source>
        <dbReference type="Proteomes" id="UP000663834"/>
    </source>
</evidence>
<evidence type="ECO:0000259" key="8">
    <source>
        <dbReference type="Pfam" id="PF01266"/>
    </source>
</evidence>
<dbReference type="Proteomes" id="UP000663834">
    <property type="component" value="Unassembled WGS sequence"/>
</dbReference>
<dbReference type="Proteomes" id="UP000676336">
    <property type="component" value="Unassembled WGS sequence"/>
</dbReference>
<dbReference type="EMBL" id="CAJOBH010001125">
    <property type="protein sequence ID" value="CAF3837240.1"/>
    <property type="molecule type" value="Genomic_DNA"/>
</dbReference>
<evidence type="ECO:0000313" key="10">
    <source>
        <dbReference type="EMBL" id="CAF1590570.1"/>
    </source>
</evidence>
<evidence type="ECO:0000256" key="6">
    <source>
        <dbReference type="ARBA" id="ARBA00023002"/>
    </source>
</evidence>
<dbReference type="GO" id="GO:0071949">
    <property type="term" value="F:FAD binding"/>
    <property type="evidence" value="ECO:0007669"/>
    <property type="project" value="InterPro"/>
</dbReference>
<reference evidence="10" key="1">
    <citation type="submission" date="2021-02" db="EMBL/GenBank/DDBJ databases">
        <authorList>
            <person name="Nowell W R."/>
        </authorList>
    </citation>
    <scope>NUCLEOTIDE SEQUENCE</scope>
</reference>
<dbReference type="PROSITE" id="PS51257">
    <property type="entry name" value="PROKAR_LIPOPROTEIN"/>
    <property type="match status" value="1"/>
</dbReference>
<dbReference type="GO" id="GO:0005782">
    <property type="term" value="C:peroxisomal matrix"/>
    <property type="evidence" value="ECO:0007669"/>
    <property type="project" value="UniProtKB-SubCell"/>
</dbReference>
<dbReference type="EMBL" id="CAJOBI010154749">
    <property type="protein sequence ID" value="CAF4826618.1"/>
    <property type="molecule type" value="Genomic_DNA"/>
</dbReference>
<evidence type="ECO:0000313" key="12">
    <source>
        <dbReference type="EMBL" id="CAF3837240.1"/>
    </source>
</evidence>
<feature type="binding site" evidence="7">
    <location>
        <position position="321"/>
    </location>
    <ligand>
        <name>D-dopa</name>
        <dbReference type="ChEBI" id="CHEBI:149689"/>
    </ligand>
</feature>
<keyword evidence="5 7" id="KW-0274">FAD</keyword>
<protein>
    <recommendedName>
        <fullName evidence="8">FAD dependent oxidoreductase domain-containing protein</fullName>
    </recommendedName>
</protein>
<feature type="binding site" evidence="7">
    <location>
        <position position="238"/>
    </location>
    <ligand>
        <name>D-dopa</name>
        <dbReference type="ChEBI" id="CHEBI:149689"/>
    </ligand>
</feature>
<evidence type="ECO:0000256" key="4">
    <source>
        <dbReference type="ARBA" id="ARBA00022630"/>
    </source>
</evidence>
<gene>
    <name evidence="12" type="ORF">BYL167_LOCUS5059</name>
    <name evidence="9" type="ORF">CJN711_LOCUS29198</name>
    <name evidence="13" type="ORF">GIL414_LOCUS3435</name>
    <name evidence="10" type="ORF">KQP761_LOCUS21140</name>
    <name evidence="11" type="ORF">MBJ925_LOCUS14315</name>
    <name evidence="14" type="ORF">SMN809_LOCUS48280</name>
</gene>
<comment type="cofactor">
    <cofactor evidence="1 7">
        <name>FAD</name>
        <dbReference type="ChEBI" id="CHEBI:57692"/>
    </cofactor>
</comment>
<dbReference type="EMBL" id="CAJOBJ010000750">
    <property type="protein sequence ID" value="CAF3841841.1"/>
    <property type="molecule type" value="Genomic_DNA"/>
</dbReference>
<feature type="domain" description="FAD dependent oxidoreductase" evidence="8">
    <location>
        <begin position="9"/>
        <end position="336"/>
    </location>
</feature>
<name>A0A816A3I9_9BILA</name>
<dbReference type="EMBL" id="CAJNOW010010924">
    <property type="protein sequence ID" value="CAF1590570.1"/>
    <property type="molecule type" value="Genomic_DNA"/>
</dbReference>
<dbReference type="EMBL" id="CAJNOV010013826">
    <property type="protein sequence ID" value="CAF1533363.1"/>
    <property type="molecule type" value="Genomic_DNA"/>
</dbReference>
<dbReference type="InterPro" id="IPR006076">
    <property type="entry name" value="FAD-dep_OxRdtase"/>
</dbReference>
<dbReference type="PANTHER" id="PTHR11530:SF11">
    <property type="entry name" value="D-ASPARTATE OXIDASE"/>
    <property type="match status" value="1"/>
</dbReference>
<evidence type="ECO:0000256" key="2">
    <source>
        <dbReference type="ARBA" id="ARBA00004253"/>
    </source>
</evidence>
<evidence type="ECO:0000256" key="7">
    <source>
        <dbReference type="PIRSR" id="PIRSR000189-1"/>
    </source>
</evidence>
<dbReference type="Pfam" id="PF01266">
    <property type="entry name" value="DAO"/>
    <property type="match status" value="1"/>
</dbReference>
<dbReference type="Gene3D" id="3.40.50.720">
    <property type="entry name" value="NAD(P)-binding Rossmann-like Domain"/>
    <property type="match status" value="1"/>
</dbReference>
<dbReference type="Proteomes" id="UP000663855">
    <property type="component" value="Unassembled WGS sequence"/>
</dbReference>
<evidence type="ECO:0000313" key="14">
    <source>
        <dbReference type="EMBL" id="CAF4826618.1"/>
    </source>
</evidence>
<feature type="binding site" evidence="7">
    <location>
        <position position="196"/>
    </location>
    <ligand>
        <name>FAD</name>
        <dbReference type="ChEBI" id="CHEBI:57692"/>
    </ligand>
</feature>
<evidence type="ECO:0000313" key="11">
    <source>
        <dbReference type="EMBL" id="CAF2057859.1"/>
    </source>
</evidence>
<dbReference type="Gene3D" id="3.30.9.10">
    <property type="entry name" value="D-Amino Acid Oxidase, subunit A, domain 2"/>
    <property type="match status" value="1"/>
</dbReference>
<dbReference type="GO" id="GO:0003884">
    <property type="term" value="F:D-amino-acid oxidase activity"/>
    <property type="evidence" value="ECO:0007669"/>
    <property type="project" value="InterPro"/>
</dbReference>
<dbReference type="PANTHER" id="PTHR11530">
    <property type="entry name" value="D-AMINO ACID OXIDASE"/>
    <property type="match status" value="1"/>
</dbReference>
<keyword evidence="6" id="KW-0560">Oxidoreductase</keyword>
<dbReference type="GO" id="GO:0019478">
    <property type="term" value="P:D-amino acid catabolic process"/>
    <property type="evidence" value="ECO:0007669"/>
    <property type="project" value="TreeGrafter"/>
</dbReference>
<feature type="binding site" evidence="7">
    <location>
        <position position="293"/>
    </location>
    <ligand>
        <name>D-dopa</name>
        <dbReference type="ChEBI" id="CHEBI:149689"/>
    </ligand>
</feature>
<dbReference type="SUPFAM" id="SSF54373">
    <property type="entry name" value="FAD-linked reductases, C-terminal domain"/>
    <property type="match status" value="1"/>
</dbReference>
<organism evidence="10 15">
    <name type="scientific">Rotaria magnacalcarata</name>
    <dbReference type="NCBI Taxonomy" id="392030"/>
    <lineage>
        <taxon>Eukaryota</taxon>
        <taxon>Metazoa</taxon>
        <taxon>Spiralia</taxon>
        <taxon>Gnathifera</taxon>
        <taxon>Rotifera</taxon>
        <taxon>Eurotatoria</taxon>
        <taxon>Bdelloidea</taxon>
        <taxon>Philodinida</taxon>
        <taxon>Philodinidae</taxon>
        <taxon>Rotaria</taxon>
    </lineage>
</organism>
<dbReference type="AlphaFoldDB" id="A0A816A3I9"/>
<evidence type="ECO:0000256" key="5">
    <source>
        <dbReference type="ARBA" id="ARBA00022827"/>
    </source>
</evidence>
<dbReference type="InterPro" id="IPR023209">
    <property type="entry name" value="DAO"/>
</dbReference>
<comment type="similarity">
    <text evidence="3">Belongs to the DAMOX/DASOX family.</text>
</comment>
<evidence type="ECO:0000313" key="13">
    <source>
        <dbReference type="EMBL" id="CAF3841841.1"/>
    </source>
</evidence>
<evidence type="ECO:0000313" key="9">
    <source>
        <dbReference type="EMBL" id="CAF1533363.1"/>
    </source>
</evidence>
<dbReference type="Proteomes" id="UP000663824">
    <property type="component" value="Unassembled WGS sequence"/>
</dbReference>
<dbReference type="EMBL" id="CAJNRE010006679">
    <property type="protein sequence ID" value="CAF2057859.1"/>
    <property type="molecule type" value="Genomic_DNA"/>
</dbReference>
<sequence length="378" mass="43697">MPFSNKYHITIVGAGIIGLTTACTLLKEYPFNDNFYLTIISEKFSPDTTGDISAGYWEPYGFESIDKRILRWAGYTYDIFLSEFFSTKSAQAGLMKMSAYTLHGYHDQNKHRNNPKPQFSTLVNHFRMLNKHEIEMFNHLKPTSGFVMSTFAIEVRYYLRELQRYLSEDRRVRFVKKKIHTFRELMHQTDLIINCTGLGAKQLANDQTVRPARGQIIRIHAPWIKSVYNFDTNEGEGYIIPQANSVVLGGTFQMNDWNTEAVESDTKTILRMWAKCLPSLKQVQHGKVQVGLRPYRDDGVRLEHEKTADGINIVHCYGHSGSGITLSWGCAKDVVDIIKKLVPFEPKYQQETMNKKALHEQLWCLTENKKNIFLRSKY</sequence>
<keyword evidence="4" id="KW-0285">Flavoprotein</keyword>
<dbReference type="SUPFAM" id="SSF51971">
    <property type="entry name" value="Nucleotide-binding domain"/>
    <property type="match status" value="1"/>
</dbReference>
<dbReference type="Proteomes" id="UP000681967">
    <property type="component" value="Unassembled WGS sequence"/>
</dbReference>
<dbReference type="OrthoDB" id="2015447at2759"/>
<evidence type="ECO:0000256" key="3">
    <source>
        <dbReference type="ARBA" id="ARBA00006730"/>
    </source>
</evidence>
<dbReference type="Proteomes" id="UP000681720">
    <property type="component" value="Unassembled WGS sequence"/>
</dbReference>
<dbReference type="PIRSF" id="PIRSF000189">
    <property type="entry name" value="D-aa_oxidase"/>
    <property type="match status" value="1"/>
</dbReference>
<proteinExistence type="inferred from homology"/>
<evidence type="ECO:0000256" key="1">
    <source>
        <dbReference type="ARBA" id="ARBA00001974"/>
    </source>
</evidence>
<comment type="subcellular location">
    <subcellularLocation>
        <location evidence="2">Peroxisome matrix</location>
    </subcellularLocation>
</comment>
<accession>A0A816A3I9</accession>